<comment type="subcellular location">
    <subcellularLocation>
        <location evidence="1">Cell membrane</location>
        <topology evidence="1">Multi-pass membrane protein</topology>
    </subcellularLocation>
</comment>
<feature type="transmembrane region" description="Helical" evidence="8">
    <location>
        <begin position="761"/>
        <end position="781"/>
    </location>
</feature>
<keyword evidence="11" id="KW-1185">Reference proteome</keyword>
<dbReference type="PROSITE" id="PS50156">
    <property type="entry name" value="SSD"/>
    <property type="match status" value="1"/>
</dbReference>
<dbReference type="GO" id="GO:0005886">
    <property type="term" value="C:plasma membrane"/>
    <property type="evidence" value="ECO:0007669"/>
    <property type="project" value="UniProtKB-SubCell"/>
</dbReference>
<comment type="similarity">
    <text evidence="2">Belongs to the patched family.</text>
</comment>
<dbReference type="FunFam" id="1.20.1640.10:FF:000013">
    <property type="entry name" value="PaTched Related family"/>
    <property type="match status" value="1"/>
</dbReference>
<evidence type="ECO:0000256" key="3">
    <source>
        <dbReference type="ARBA" id="ARBA00022475"/>
    </source>
</evidence>
<accession>A0AAD5RE23</accession>
<keyword evidence="7" id="KW-0325">Glycoprotein</keyword>
<dbReference type="SUPFAM" id="SSF82866">
    <property type="entry name" value="Multidrug efflux transporter AcrB transmembrane domain"/>
    <property type="match status" value="2"/>
</dbReference>
<feature type="transmembrane region" description="Helical" evidence="8">
    <location>
        <begin position="448"/>
        <end position="470"/>
    </location>
</feature>
<evidence type="ECO:0000259" key="9">
    <source>
        <dbReference type="PROSITE" id="PS50156"/>
    </source>
</evidence>
<gene>
    <name evidence="10" type="primary">PTR-5_6</name>
    <name evidence="10" type="ORF">KIN20_037516</name>
</gene>
<dbReference type="GO" id="GO:0030659">
    <property type="term" value="C:cytoplasmic vesicle membrane"/>
    <property type="evidence" value="ECO:0007669"/>
    <property type="project" value="TreeGrafter"/>
</dbReference>
<dbReference type="Proteomes" id="UP001196413">
    <property type="component" value="Unassembled WGS sequence"/>
</dbReference>
<proteinExistence type="inferred from homology"/>
<comment type="caution">
    <text evidence="10">The sequence shown here is derived from an EMBL/GenBank/DDBJ whole genome shotgun (WGS) entry which is preliminary data.</text>
</comment>
<feature type="transmembrane region" description="Helical" evidence="8">
    <location>
        <begin position="870"/>
        <end position="891"/>
    </location>
</feature>
<dbReference type="GO" id="GO:0006897">
    <property type="term" value="P:endocytosis"/>
    <property type="evidence" value="ECO:0007669"/>
    <property type="project" value="TreeGrafter"/>
</dbReference>
<sequence>MLRDNTEQMSLQDLSEDEQRMHSNVDHQPPENTQHWEEGRLSLKGQHRIENQPRLKLLRLSKYFSLHGLFYLLGKSVATYPYAYLLVGGLICMNSGGMYWMNLRDRIRDGYTPVNAPSRYETDVMREFWNSSSDPMMTIVLLLARDQGSMLRKQHLDEAERLIDFLYTNFTVDHKGTELRFDKLCSPFCNMNEVFKTFKTAFDVQYSHAVNNESLSTYIELNYPVAKYFGIALHMERCFFGVRLVNESNKTMDIEKRISTIDYVTVILIILRGNKNTPTQAEQFASWEIAAYEWSMQYNNSSKINESLVEIQMSINTMLFYNVIGTEILDMEMIRDTQKITPFFAAGFAFMITFVSVCVFCSAFYYNALDAGKILVGVGATLCPIMAITCSYGIVSMLGCRVNSFMLVMPFLIMGIGVDDSFLMIHTWQRLIRDGYTIKERLGMVYEHVGPSITITSLTNFLSFGIGAYTPTPEIRLFCFVTALAMGLTFIFQLIVFGPILAIATSFEKAAASEEYSTWRNVLDTSSNKLLRCYCCLLGHKIFIAFVVAVTFIYWYFAIVGILEIKTRLDTVKILPKNSPLQRPNYILSNIVWAEYHAVTVVINVPFDVTNRTQTSLFWDMVHDFETLPHSKGSSSSMIWLRDYIDFYYNGDPSSIISIFLRRDNVNPYLADITLTKLNDFLKSKVYRHWETFMRLRNDSNTSIVERFWLTVAYENTSQWETRIELMNQWRSIVKQYPDLNASVWEPNGMFVDQMLSLKSGALQTGVLTLACMAVVCALFIPNPCSVITAGISIASISLGVIGFLSIWKFDLDPVVMAALLMSIGMSVDFIAHVAYHYQLTVRKEVRDGRVVKIPVRGPQQKLEHTLRSVGWPMLQAAISTVCCTLPLLFLASYSPSVFVTAIFLVVTWGALHGLVVLPSFLGCLPDYLTSASCYPTFKPSSSKRNCRYSVCKHETM</sequence>
<keyword evidence="6 8" id="KW-0472">Membrane</keyword>
<dbReference type="InterPro" id="IPR000731">
    <property type="entry name" value="SSD"/>
</dbReference>
<evidence type="ECO:0000256" key="7">
    <source>
        <dbReference type="ARBA" id="ARBA00023180"/>
    </source>
</evidence>
<keyword evidence="3" id="KW-1003">Cell membrane</keyword>
<dbReference type="Pfam" id="PF02460">
    <property type="entry name" value="Patched"/>
    <property type="match status" value="1"/>
</dbReference>
<feature type="transmembrane region" description="Helical" evidence="8">
    <location>
        <begin position="815"/>
        <end position="836"/>
    </location>
</feature>
<dbReference type="PANTHER" id="PTHR10796:SF90">
    <property type="entry name" value="SSD DOMAIN-CONTAINING PROTEIN"/>
    <property type="match status" value="1"/>
</dbReference>
<organism evidence="10 11">
    <name type="scientific">Parelaphostrongylus tenuis</name>
    <name type="common">Meningeal worm</name>
    <dbReference type="NCBI Taxonomy" id="148309"/>
    <lineage>
        <taxon>Eukaryota</taxon>
        <taxon>Metazoa</taxon>
        <taxon>Ecdysozoa</taxon>
        <taxon>Nematoda</taxon>
        <taxon>Chromadorea</taxon>
        <taxon>Rhabditida</taxon>
        <taxon>Rhabditina</taxon>
        <taxon>Rhabditomorpha</taxon>
        <taxon>Strongyloidea</taxon>
        <taxon>Metastrongylidae</taxon>
        <taxon>Parelaphostrongylus</taxon>
    </lineage>
</organism>
<feature type="transmembrane region" description="Helical" evidence="8">
    <location>
        <begin position="343"/>
        <end position="368"/>
    </location>
</feature>
<feature type="transmembrane region" description="Helical" evidence="8">
    <location>
        <begin position="477"/>
        <end position="504"/>
    </location>
</feature>
<keyword evidence="5 8" id="KW-1133">Transmembrane helix</keyword>
<feature type="transmembrane region" description="Helical" evidence="8">
    <location>
        <begin position="407"/>
        <end position="428"/>
    </location>
</feature>
<protein>
    <submittedName>
        <fullName evidence="10">MMPL</fullName>
    </submittedName>
</protein>
<evidence type="ECO:0000256" key="4">
    <source>
        <dbReference type="ARBA" id="ARBA00022692"/>
    </source>
</evidence>
<feature type="transmembrane region" description="Helical" evidence="8">
    <location>
        <begin position="787"/>
        <end position="808"/>
    </location>
</feature>
<dbReference type="AlphaFoldDB" id="A0AAD5RE23"/>
<feature type="transmembrane region" description="Helical" evidence="8">
    <location>
        <begin position="374"/>
        <end position="395"/>
    </location>
</feature>
<dbReference type="PANTHER" id="PTHR10796">
    <property type="entry name" value="PATCHED-RELATED"/>
    <property type="match status" value="1"/>
</dbReference>
<feature type="domain" description="SSD" evidence="9">
    <location>
        <begin position="347"/>
        <end position="503"/>
    </location>
</feature>
<dbReference type="GO" id="GO:0018996">
    <property type="term" value="P:molting cycle, collagen and cuticulin-based cuticle"/>
    <property type="evidence" value="ECO:0007669"/>
    <property type="project" value="TreeGrafter"/>
</dbReference>
<evidence type="ECO:0000313" key="10">
    <source>
        <dbReference type="EMBL" id="KAJ1374755.1"/>
    </source>
</evidence>
<evidence type="ECO:0000313" key="11">
    <source>
        <dbReference type="Proteomes" id="UP001196413"/>
    </source>
</evidence>
<feature type="transmembrane region" description="Helical" evidence="8">
    <location>
        <begin position="542"/>
        <end position="563"/>
    </location>
</feature>
<dbReference type="EMBL" id="JAHQIW010007485">
    <property type="protein sequence ID" value="KAJ1374755.1"/>
    <property type="molecule type" value="Genomic_DNA"/>
</dbReference>
<dbReference type="InterPro" id="IPR051697">
    <property type="entry name" value="Patched_domain-protein"/>
</dbReference>
<dbReference type="InterPro" id="IPR003392">
    <property type="entry name" value="PTHD_SSD"/>
</dbReference>
<name>A0AAD5RE23_PARTN</name>
<evidence type="ECO:0000256" key="5">
    <source>
        <dbReference type="ARBA" id="ARBA00022989"/>
    </source>
</evidence>
<evidence type="ECO:0000256" key="8">
    <source>
        <dbReference type="SAM" id="Phobius"/>
    </source>
</evidence>
<feature type="transmembrane region" description="Helical" evidence="8">
    <location>
        <begin position="80"/>
        <end position="101"/>
    </location>
</feature>
<dbReference type="Gene3D" id="1.20.1640.10">
    <property type="entry name" value="Multidrug efflux transporter AcrB transmembrane domain"/>
    <property type="match status" value="2"/>
</dbReference>
<feature type="transmembrane region" description="Helical" evidence="8">
    <location>
        <begin position="898"/>
        <end position="922"/>
    </location>
</feature>
<evidence type="ECO:0000256" key="2">
    <source>
        <dbReference type="ARBA" id="ARBA00005585"/>
    </source>
</evidence>
<evidence type="ECO:0000256" key="6">
    <source>
        <dbReference type="ARBA" id="ARBA00023136"/>
    </source>
</evidence>
<evidence type="ECO:0000256" key="1">
    <source>
        <dbReference type="ARBA" id="ARBA00004651"/>
    </source>
</evidence>
<reference evidence="10" key="1">
    <citation type="submission" date="2021-06" db="EMBL/GenBank/DDBJ databases">
        <title>Parelaphostrongylus tenuis whole genome reference sequence.</title>
        <authorList>
            <person name="Garwood T.J."/>
            <person name="Larsen P.A."/>
            <person name="Fountain-Jones N.M."/>
            <person name="Garbe J.R."/>
            <person name="Macchietto M.G."/>
            <person name="Kania S.A."/>
            <person name="Gerhold R.W."/>
            <person name="Richards J.E."/>
            <person name="Wolf T.M."/>
        </authorList>
    </citation>
    <scope>NUCLEOTIDE SEQUENCE</scope>
    <source>
        <strain evidence="10">MNPRO001-30</strain>
        <tissue evidence="10">Meninges</tissue>
    </source>
</reference>
<keyword evidence="4 8" id="KW-0812">Transmembrane</keyword>